<evidence type="ECO:0000256" key="1">
    <source>
        <dbReference type="PROSITE-ProRule" id="PRU00169"/>
    </source>
</evidence>
<dbReference type="Proteomes" id="UP000294498">
    <property type="component" value="Unassembled WGS sequence"/>
</dbReference>
<accession>A0A4R8DVM4</accession>
<evidence type="ECO:0000259" key="2">
    <source>
        <dbReference type="PROSITE" id="PS50110"/>
    </source>
</evidence>
<dbReference type="RefSeq" id="WP_162852635.1">
    <property type="nucleotide sequence ID" value="NZ_SODV01000001.1"/>
</dbReference>
<dbReference type="InterPro" id="IPR011006">
    <property type="entry name" value="CheY-like_superfamily"/>
</dbReference>
<evidence type="ECO:0000313" key="3">
    <source>
        <dbReference type="EMBL" id="TDX02249.1"/>
    </source>
</evidence>
<feature type="domain" description="Response regulatory" evidence="2">
    <location>
        <begin position="6"/>
        <end position="135"/>
    </location>
</feature>
<dbReference type="Pfam" id="PF00072">
    <property type="entry name" value="Response_reg"/>
    <property type="match status" value="1"/>
</dbReference>
<dbReference type="AlphaFoldDB" id="A0A4R8DVM4"/>
<dbReference type="SMART" id="SM00448">
    <property type="entry name" value="REC"/>
    <property type="match status" value="1"/>
</dbReference>
<dbReference type="PANTHER" id="PTHR44520">
    <property type="entry name" value="RESPONSE REGULATOR RCP1-RELATED"/>
    <property type="match status" value="1"/>
</dbReference>
<dbReference type="PANTHER" id="PTHR44520:SF2">
    <property type="entry name" value="RESPONSE REGULATOR RCP1"/>
    <property type="match status" value="1"/>
</dbReference>
<name>A0A4R8DVM4_9BACT</name>
<dbReference type="Gene3D" id="3.40.50.2300">
    <property type="match status" value="1"/>
</dbReference>
<dbReference type="InterPro" id="IPR052893">
    <property type="entry name" value="TCS_response_regulator"/>
</dbReference>
<dbReference type="GO" id="GO:0000160">
    <property type="term" value="P:phosphorelay signal transduction system"/>
    <property type="evidence" value="ECO:0007669"/>
    <property type="project" value="InterPro"/>
</dbReference>
<feature type="modified residue" description="4-aspartylphosphate" evidence="1">
    <location>
        <position position="65"/>
    </location>
</feature>
<gene>
    <name evidence="3" type="ORF">EDB95_3304</name>
</gene>
<keyword evidence="1" id="KW-0597">Phosphoprotein</keyword>
<keyword evidence="4" id="KW-1185">Reference proteome</keyword>
<evidence type="ECO:0000313" key="4">
    <source>
        <dbReference type="Proteomes" id="UP000294498"/>
    </source>
</evidence>
<sequence length="135" mass="15011">MSSKCAVVLIDDNEVDLFLHEQLLLRAGSFGPVWSFTNPRRALDHLASLPYIDPTERYPIVLLLDIKMPDMDGFSFLDRLDALPASLRRRCHVVLLSATLQIGDTIRAEAHPSVEAFVTKPLTITKLAEIATLVA</sequence>
<dbReference type="InterPro" id="IPR001789">
    <property type="entry name" value="Sig_transdc_resp-reg_receiver"/>
</dbReference>
<reference evidence="3 4" key="1">
    <citation type="submission" date="2019-03" db="EMBL/GenBank/DDBJ databases">
        <title>Genomic Encyclopedia of Type Strains, Phase IV (KMG-IV): sequencing the most valuable type-strain genomes for metagenomic binning, comparative biology and taxonomic classification.</title>
        <authorList>
            <person name="Goeker M."/>
        </authorList>
    </citation>
    <scope>NUCLEOTIDE SEQUENCE [LARGE SCALE GENOMIC DNA]</scope>
    <source>
        <strain evidence="3 4">DSM 100059</strain>
    </source>
</reference>
<proteinExistence type="predicted"/>
<dbReference type="PROSITE" id="PS50110">
    <property type="entry name" value="RESPONSE_REGULATORY"/>
    <property type="match status" value="1"/>
</dbReference>
<comment type="caution">
    <text evidence="3">The sequence shown here is derived from an EMBL/GenBank/DDBJ whole genome shotgun (WGS) entry which is preliminary data.</text>
</comment>
<dbReference type="EMBL" id="SODV01000001">
    <property type="protein sequence ID" value="TDX02249.1"/>
    <property type="molecule type" value="Genomic_DNA"/>
</dbReference>
<protein>
    <submittedName>
        <fullName evidence="3">Response regulator receiver domain-containing protein</fullName>
    </submittedName>
</protein>
<organism evidence="3 4">
    <name type="scientific">Dinghuibacter silviterrae</name>
    <dbReference type="NCBI Taxonomy" id="1539049"/>
    <lineage>
        <taxon>Bacteria</taxon>
        <taxon>Pseudomonadati</taxon>
        <taxon>Bacteroidota</taxon>
        <taxon>Chitinophagia</taxon>
        <taxon>Chitinophagales</taxon>
        <taxon>Chitinophagaceae</taxon>
        <taxon>Dinghuibacter</taxon>
    </lineage>
</organism>
<dbReference type="SUPFAM" id="SSF52172">
    <property type="entry name" value="CheY-like"/>
    <property type="match status" value="1"/>
</dbReference>